<evidence type="ECO:0000313" key="3">
    <source>
        <dbReference type="Proteomes" id="UP000177747"/>
    </source>
</evidence>
<evidence type="ECO:0000313" key="2">
    <source>
        <dbReference type="EMBL" id="OGE07720.1"/>
    </source>
</evidence>
<reference evidence="2 3" key="1">
    <citation type="journal article" date="2016" name="Nat. Commun.">
        <title>Thousands of microbial genomes shed light on interconnected biogeochemical processes in an aquifer system.</title>
        <authorList>
            <person name="Anantharaman K."/>
            <person name="Brown C.T."/>
            <person name="Hug L.A."/>
            <person name="Sharon I."/>
            <person name="Castelle C.J."/>
            <person name="Probst A.J."/>
            <person name="Thomas B.C."/>
            <person name="Singh A."/>
            <person name="Wilkins M.J."/>
            <person name="Karaoz U."/>
            <person name="Brodie E.L."/>
            <person name="Williams K.H."/>
            <person name="Hubbard S.S."/>
            <person name="Banfield J.F."/>
        </authorList>
    </citation>
    <scope>NUCLEOTIDE SEQUENCE [LARGE SCALE GENOMIC DNA]</scope>
</reference>
<gene>
    <name evidence="2" type="ORF">A2W70_03730</name>
</gene>
<sequence length="156" mass="17357">MPKIKLLDCYIAKLLALKKQFNNSTIQQFRSGFALIEIVLSTFLILIFVSIVLSASGTFIATRKSNLAYIAAKIASRHLEFLRKSTWTEITALPPGTVSISDPDLAKLPTAAATRSISNYSQTSSKIKQVIMKITWKENNANRELKMVSLFTENGM</sequence>
<keyword evidence="1" id="KW-0812">Transmembrane</keyword>
<evidence type="ECO:0008006" key="4">
    <source>
        <dbReference type="Google" id="ProtNLM"/>
    </source>
</evidence>
<protein>
    <recommendedName>
        <fullName evidence="4">Type II secretion system protein GspI C-terminal domain-containing protein</fullName>
    </recommendedName>
</protein>
<dbReference type="Proteomes" id="UP000177747">
    <property type="component" value="Unassembled WGS sequence"/>
</dbReference>
<accession>A0A1F5HUG8</accession>
<proteinExistence type="predicted"/>
<dbReference type="AlphaFoldDB" id="A0A1F5HUG8"/>
<evidence type="ECO:0000256" key="1">
    <source>
        <dbReference type="SAM" id="Phobius"/>
    </source>
</evidence>
<keyword evidence="1" id="KW-0472">Membrane</keyword>
<comment type="caution">
    <text evidence="2">The sequence shown here is derived from an EMBL/GenBank/DDBJ whole genome shotgun (WGS) entry which is preliminary data.</text>
</comment>
<feature type="transmembrane region" description="Helical" evidence="1">
    <location>
        <begin position="33"/>
        <end position="55"/>
    </location>
</feature>
<keyword evidence="1" id="KW-1133">Transmembrane helix</keyword>
<organism evidence="2 3">
    <name type="scientific">Candidatus Curtissbacteria bacterium RIFCSPLOWO2_02_41_11</name>
    <dbReference type="NCBI Taxonomy" id="1797731"/>
    <lineage>
        <taxon>Bacteria</taxon>
        <taxon>Candidatus Curtissiibacteriota</taxon>
    </lineage>
</organism>
<dbReference type="EMBL" id="MFBU01000004">
    <property type="protein sequence ID" value="OGE07720.1"/>
    <property type="molecule type" value="Genomic_DNA"/>
</dbReference>
<name>A0A1F5HUG8_9BACT</name>